<evidence type="ECO:0000259" key="8">
    <source>
        <dbReference type="Pfam" id="PF23320"/>
    </source>
</evidence>
<evidence type="ECO:0000256" key="4">
    <source>
        <dbReference type="ARBA" id="ARBA00022833"/>
    </source>
</evidence>
<dbReference type="PANTHER" id="PTHR22597:SF22">
    <property type="entry name" value="POLYCOMB GROUP PROTEIN EMBRYONIC FLOWER 2-RELATED"/>
    <property type="match status" value="1"/>
</dbReference>
<comment type="similarity">
    <text evidence="1">Belongs to the VEFS (VRN2-EMF2-FIS2-SU(Z)12) family.</text>
</comment>
<keyword evidence="5" id="KW-0805">Transcription regulation</keyword>
<dbReference type="InterPro" id="IPR057540">
    <property type="entry name" value="Znf_SUZ12"/>
</dbReference>
<feature type="domain" description="Polycomb protein SUZ12-like zinc finger" evidence="8">
    <location>
        <begin position="319"/>
        <end position="387"/>
    </location>
</feature>
<evidence type="ECO:0000259" key="7">
    <source>
        <dbReference type="Pfam" id="PF09733"/>
    </source>
</evidence>
<name>A0A445EFV0_ARAHY</name>
<dbReference type="InterPro" id="IPR019135">
    <property type="entry name" value="Polycomb_protein_VEFS-Box"/>
</dbReference>
<dbReference type="Pfam" id="PF23320">
    <property type="entry name" value="Zn_SUZ12"/>
    <property type="match status" value="1"/>
</dbReference>
<dbReference type="Pfam" id="PF09733">
    <property type="entry name" value="VEFS-Box"/>
    <property type="match status" value="1"/>
</dbReference>
<evidence type="ECO:0000313" key="11">
    <source>
        <dbReference type="Proteomes" id="UP000289738"/>
    </source>
</evidence>
<keyword evidence="4" id="KW-0862">Zinc</keyword>
<keyword evidence="3" id="KW-0863">Zinc-finger</keyword>
<dbReference type="AlphaFoldDB" id="A0A445EFV0"/>
<proteinExistence type="inferred from homology"/>
<accession>A0A445EFV0</accession>
<dbReference type="PANTHER" id="PTHR22597">
    <property type="entry name" value="POLYCOMB GROUP PROTEIN"/>
    <property type="match status" value="1"/>
</dbReference>
<keyword evidence="11" id="KW-1185">Reference proteome</keyword>
<dbReference type="GO" id="GO:0031490">
    <property type="term" value="F:chromatin DNA binding"/>
    <property type="evidence" value="ECO:0007669"/>
    <property type="project" value="TreeGrafter"/>
</dbReference>
<keyword evidence="6" id="KW-0804">Transcription</keyword>
<dbReference type="CDD" id="cd21749">
    <property type="entry name" value="ZnB-Zn_EMF2-like"/>
    <property type="match status" value="1"/>
</dbReference>
<dbReference type="EMBL" id="SDMP01000002">
    <property type="protein sequence ID" value="RYR74317.1"/>
    <property type="molecule type" value="Genomic_DNA"/>
</dbReference>
<reference evidence="10 11" key="1">
    <citation type="submission" date="2019-01" db="EMBL/GenBank/DDBJ databases">
        <title>Sequencing of cultivated peanut Arachis hypogaea provides insights into genome evolution and oil improvement.</title>
        <authorList>
            <person name="Chen X."/>
        </authorList>
    </citation>
    <scope>NUCLEOTIDE SEQUENCE [LARGE SCALE GENOMIC DNA]</scope>
    <source>
        <strain evidence="11">cv. Fuhuasheng</strain>
        <tissue evidence="10">Leaves</tissue>
    </source>
</reference>
<sequence>MLYISETSLTMPGFPVATCETSYSRNTNQISYPDAHGHLSAEEELAAEESFAVYCKPVEFYNILRRRALRNPTFLQRCLEYKIKARQKKRIQLTALLSDTDETQVSFPLYICLARLASKDEDAERYSAEYRIGRVFILRDPSEVDGDTGDTHLKANFLLPDIHRLALTAKSGSLVLLFFTAVEDPNSSSGLNASLMPLDPSSSESRDGQYCLCGKVSLEKIFQSWDESPNLRLGLQAEAVSTVDLHPCFLKYGVRYKEQSISVQVSNNFENGFLRSTSKQLQIKMYAQQCGAKEKSSHYTNITALASPSLSRIIRLKEGNVKFNYRYYYDKLQRTEVTEDFSCPLCLVRCASYKGIKYHLLASHDLLNYEFSAWEDCPTINVSVKTDNWKSEVRTIFANIVDPKLYTINFCAKPLKRIQPADEPSEKAKAADPLVLESEIPTGEGDLLEKADDIAGVSNAIVQLHHQDCVLPEPPTYENPAVLPDATTGKSTIQRYNIDPQILSQLSKRKFYHSHKYQPMELEEVLSEEDSEDEVDDEVASFEDRRMLGNFVDVTEAEKKFMHMWNSFVRKQRVLADGHIPWACEAFVKVHGFELLECPILPWCWRLFSIKLWNHGLLDARTINLCSLILQRYQREKSAPNS</sequence>
<protein>
    <submittedName>
        <fullName evidence="10">Uncharacterized protein</fullName>
    </submittedName>
</protein>
<comment type="caution">
    <text evidence="10">The sequence shown here is derived from an EMBL/GenBank/DDBJ whole genome shotgun (WGS) entry which is preliminary data.</text>
</comment>
<dbReference type="InterPro" id="IPR056068">
    <property type="entry name" value="EMF2-like_DUF7651"/>
</dbReference>
<evidence type="ECO:0000256" key="5">
    <source>
        <dbReference type="ARBA" id="ARBA00023015"/>
    </source>
</evidence>
<dbReference type="GO" id="GO:0008270">
    <property type="term" value="F:zinc ion binding"/>
    <property type="evidence" value="ECO:0007669"/>
    <property type="project" value="UniProtKB-KW"/>
</dbReference>
<evidence type="ECO:0000259" key="9">
    <source>
        <dbReference type="Pfam" id="PF24663"/>
    </source>
</evidence>
<evidence type="ECO:0000313" key="10">
    <source>
        <dbReference type="EMBL" id="RYR74317.1"/>
    </source>
</evidence>
<evidence type="ECO:0000256" key="2">
    <source>
        <dbReference type="ARBA" id="ARBA00022723"/>
    </source>
</evidence>
<gene>
    <name evidence="10" type="ORF">Ahy_A02g008989</name>
</gene>
<keyword evidence="2" id="KW-0479">Metal-binding</keyword>
<evidence type="ECO:0000256" key="1">
    <source>
        <dbReference type="ARBA" id="ARBA00007416"/>
    </source>
</evidence>
<dbReference type="STRING" id="3818.A0A445EFV0"/>
<organism evidence="10 11">
    <name type="scientific">Arachis hypogaea</name>
    <name type="common">Peanut</name>
    <dbReference type="NCBI Taxonomy" id="3818"/>
    <lineage>
        <taxon>Eukaryota</taxon>
        <taxon>Viridiplantae</taxon>
        <taxon>Streptophyta</taxon>
        <taxon>Embryophyta</taxon>
        <taxon>Tracheophyta</taxon>
        <taxon>Spermatophyta</taxon>
        <taxon>Magnoliopsida</taxon>
        <taxon>eudicotyledons</taxon>
        <taxon>Gunneridae</taxon>
        <taxon>Pentapetalae</taxon>
        <taxon>rosids</taxon>
        <taxon>fabids</taxon>
        <taxon>Fabales</taxon>
        <taxon>Fabaceae</taxon>
        <taxon>Papilionoideae</taxon>
        <taxon>50 kb inversion clade</taxon>
        <taxon>dalbergioids sensu lato</taxon>
        <taxon>Dalbergieae</taxon>
        <taxon>Pterocarpus clade</taxon>
        <taxon>Arachis</taxon>
    </lineage>
</organism>
<dbReference type="Pfam" id="PF24663">
    <property type="entry name" value="DUF7651"/>
    <property type="match status" value="1"/>
</dbReference>
<feature type="domain" description="Polycomb protein VEFS-Box" evidence="7">
    <location>
        <begin position="504"/>
        <end position="623"/>
    </location>
</feature>
<evidence type="ECO:0000256" key="6">
    <source>
        <dbReference type="ARBA" id="ARBA00023163"/>
    </source>
</evidence>
<dbReference type="GO" id="GO:0005634">
    <property type="term" value="C:nucleus"/>
    <property type="evidence" value="ECO:0007669"/>
    <property type="project" value="UniProtKB-ARBA"/>
</dbReference>
<feature type="domain" description="DUF7651" evidence="9">
    <location>
        <begin position="80"/>
        <end position="293"/>
    </location>
</feature>
<dbReference type="Proteomes" id="UP000289738">
    <property type="component" value="Chromosome A02"/>
</dbReference>
<evidence type="ECO:0000256" key="3">
    <source>
        <dbReference type="ARBA" id="ARBA00022771"/>
    </source>
</evidence>
<dbReference type="CDD" id="cd21553">
    <property type="entry name" value="VEFS-box_EMF2-like"/>
    <property type="match status" value="1"/>
</dbReference>